<dbReference type="GeneID" id="111131762"/>
<evidence type="ECO:0000313" key="3">
    <source>
        <dbReference type="RefSeq" id="XP_022335149.1"/>
    </source>
</evidence>
<evidence type="ECO:0000256" key="1">
    <source>
        <dbReference type="SAM" id="SignalP"/>
    </source>
</evidence>
<organism evidence="2 3">
    <name type="scientific">Crassostrea virginica</name>
    <name type="common">Eastern oyster</name>
    <dbReference type="NCBI Taxonomy" id="6565"/>
    <lineage>
        <taxon>Eukaryota</taxon>
        <taxon>Metazoa</taxon>
        <taxon>Spiralia</taxon>
        <taxon>Lophotrochozoa</taxon>
        <taxon>Mollusca</taxon>
        <taxon>Bivalvia</taxon>
        <taxon>Autobranchia</taxon>
        <taxon>Pteriomorphia</taxon>
        <taxon>Ostreida</taxon>
        <taxon>Ostreoidea</taxon>
        <taxon>Ostreidae</taxon>
        <taxon>Crassostrea</taxon>
    </lineage>
</organism>
<name>A0A8B8E627_CRAVI</name>
<feature type="signal peptide" evidence="1">
    <location>
        <begin position="1"/>
        <end position="19"/>
    </location>
</feature>
<dbReference type="KEGG" id="cvn:111131762"/>
<gene>
    <name evidence="3" type="primary">LOC111131762</name>
</gene>
<protein>
    <submittedName>
        <fullName evidence="3">Uncharacterized protein LOC111131762</fullName>
    </submittedName>
</protein>
<proteinExistence type="predicted"/>
<keyword evidence="1" id="KW-0732">Signal</keyword>
<accession>A0A8B8E627</accession>
<feature type="chain" id="PRO_5034842732" evidence="1">
    <location>
        <begin position="20"/>
        <end position="168"/>
    </location>
</feature>
<reference evidence="3" key="1">
    <citation type="submission" date="2025-08" db="UniProtKB">
        <authorList>
            <consortium name="RefSeq"/>
        </authorList>
    </citation>
    <scope>IDENTIFICATION</scope>
    <source>
        <tissue evidence="3">Whole sample</tissue>
    </source>
</reference>
<dbReference type="RefSeq" id="XP_022335149.1">
    <property type="nucleotide sequence ID" value="XM_022479441.1"/>
</dbReference>
<dbReference type="OrthoDB" id="6137262at2759"/>
<sequence length="168" mass="18852">MTSMHQMFFIFCVLPGSIAMGSDWTTEMCNSGMCFNGEAECRESCDRLCRQQRAQGFCYFDNFLSRVFICWCSFDQSKSSPTTTETTTTTTTTTAAAAATTSTEVSTILSVLTRTDAEDCGTTLCYFDRPSCDSACANRCQPELYSCDRQWHGRYKCQCIQEVIIQTL</sequence>
<dbReference type="Proteomes" id="UP000694844">
    <property type="component" value="Chromosome 4"/>
</dbReference>
<evidence type="ECO:0000313" key="2">
    <source>
        <dbReference type="Proteomes" id="UP000694844"/>
    </source>
</evidence>
<keyword evidence="2" id="KW-1185">Reference proteome</keyword>
<dbReference type="AlphaFoldDB" id="A0A8B8E627"/>